<dbReference type="GO" id="GO:0015184">
    <property type="term" value="F:L-cystine transmembrane transporter activity"/>
    <property type="evidence" value="ECO:0007669"/>
    <property type="project" value="TreeGrafter"/>
</dbReference>
<name>A0A3P7IH75_STRVU</name>
<evidence type="ECO:0000313" key="4">
    <source>
        <dbReference type="Proteomes" id="UP000270094"/>
    </source>
</evidence>
<dbReference type="InterPro" id="IPR005282">
    <property type="entry name" value="LC_transporter"/>
</dbReference>
<keyword evidence="2" id="KW-0812">Transmembrane</keyword>
<feature type="transmembrane region" description="Helical" evidence="2">
    <location>
        <begin position="21"/>
        <end position="42"/>
    </location>
</feature>
<accession>A0A3P7IH75</accession>
<dbReference type="PANTHER" id="PTHR13131">
    <property type="entry name" value="CYSTINOSIN"/>
    <property type="match status" value="1"/>
</dbReference>
<dbReference type="EMBL" id="UYYB01002103">
    <property type="protein sequence ID" value="VDM66129.1"/>
    <property type="molecule type" value="Genomic_DNA"/>
</dbReference>
<evidence type="ECO:0000256" key="2">
    <source>
        <dbReference type="SAM" id="Phobius"/>
    </source>
</evidence>
<reference evidence="3 4" key="1">
    <citation type="submission" date="2018-11" db="EMBL/GenBank/DDBJ databases">
        <authorList>
            <consortium name="Pathogen Informatics"/>
        </authorList>
    </citation>
    <scope>NUCLEOTIDE SEQUENCE [LARGE SCALE GENOMIC DNA]</scope>
</reference>
<proteinExistence type="predicted"/>
<gene>
    <name evidence="3" type="ORF">SVUK_LOCUS1127</name>
</gene>
<feature type="compositionally biased region" description="Basic and acidic residues" evidence="1">
    <location>
        <begin position="114"/>
        <end position="136"/>
    </location>
</feature>
<feature type="region of interest" description="Disordered" evidence="1">
    <location>
        <begin position="45"/>
        <end position="136"/>
    </location>
</feature>
<dbReference type="GO" id="GO:0005765">
    <property type="term" value="C:lysosomal membrane"/>
    <property type="evidence" value="ECO:0007669"/>
    <property type="project" value="TreeGrafter"/>
</dbReference>
<dbReference type="OrthoDB" id="5840060at2759"/>
<dbReference type="PANTHER" id="PTHR13131:SF5">
    <property type="entry name" value="CYSTINOSIN"/>
    <property type="match status" value="1"/>
</dbReference>
<sequence length="136" mass="15776">MSLQCWNVADWTAFYGNPVKFGLGLFSMLFDILFITQHYVLYPQKRDKDRSDVEEESKQIMDEADDVKENEAANEKSGEKSKDYSKEDVENGEPEGQKLLKQQSKTKGQRLQIQKREGKQEKSGDETNSDKFKIEK</sequence>
<feature type="compositionally biased region" description="Basic and acidic residues" evidence="1">
    <location>
        <begin position="45"/>
        <end position="89"/>
    </location>
</feature>
<keyword evidence="2" id="KW-1133">Transmembrane helix</keyword>
<dbReference type="AlphaFoldDB" id="A0A3P7IH75"/>
<keyword evidence="2" id="KW-0472">Membrane</keyword>
<evidence type="ECO:0000313" key="3">
    <source>
        <dbReference type="EMBL" id="VDM66129.1"/>
    </source>
</evidence>
<feature type="compositionally biased region" description="Polar residues" evidence="1">
    <location>
        <begin position="100"/>
        <end position="112"/>
    </location>
</feature>
<evidence type="ECO:0000256" key="1">
    <source>
        <dbReference type="SAM" id="MobiDB-lite"/>
    </source>
</evidence>
<organism evidence="3 4">
    <name type="scientific">Strongylus vulgaris</name>
    <name type="common">Blood worm</name>
    <dbReference type="NCBI Taxonomy" id="40348"/>
    <lineage>
        <taxon>Eukaryota</taxon>
        <taxon>Metazoa</taxon>
        <taxon>Ecdysozoa</taxon>
        <taxon>Nematoda</taxon>
        <taxon>Chromadorea</taxon>
        <taxon>Rhabditida</taxon>
        <taxon>Rhabditina</taxon>
        <taxon>Rhabditomorpha</taxon>
        <taxon>Strongyloidea</taxon>
        <taxon>Strongylidae</taxon>
        <taxon>Strongylus</taxon>
    </lineage>
</organism>
<protein>
    <submittedName>
        <fullName evidence="3">Uncharacterized protein</fullName>
    </submittedName>
</protein>
<dbReference type="Proteomes" id="UP000270094">
    <property type="component" value="Unassembled WGS sequence"/>
</dbReference>
<keyword evidence="4" id="KW-1185">Reference proteome</keyword>